<evidence type="ECO:0000313" key="8">
    <source>
        <dbReference type="EMBL" id="VDD76835.1"/>
    </source>
</evidence>
<feature type="region of interest" description="Disordered" evidence="6">
    <location>
        <begin position="829"/>
        <end position="850"/>
    </location>
</feature>
<feature type="domain" description="Fork-head" evidence="7">
    <location>
        <begin position="144"/>
        <end position="272"/>
    </location>
</feature>
<organism evidence="8 9">
    <name type="scientific">Mesocestoides corti</name>
    <name type="common">Flatworm</name>
    <dbReference type="NCBI Taxonomy" id="53468"/>
    <lineage>
        <taxon>Eukaryota</taxon>
        <taxon>Metazoa</taxon>
        <taxon>Spiralia</taxon>
        <taxon>Lophotrochozoa</taxon>
        <taxon>Platyhelminthes</taxon>
        <taxon>Cestoda</taxon>
        <taxon>Eucestoda</taxon>
        <taxon>Cyclophyllidea</taxon>
        <taxon>Mesocestoididae</taxon>
        <taxon>Mesocestoides</taxon>
    </lineage>
</organism>
<dbReference type="PANTHER" id="PTHR46078">
    <property type="entry name" value="FORKHEAD BOX PROTEIN J2 FAMILY MEMBER"/>
    <property type="match status" value="1"/>
</dbReference>
<keyword evidence="4 5" id="KW-0539">Nucleus</keyword>
<comment type="subcellular location">
    <subcellularLocation>
        <location evidence="5">Nucleus</location>
    </subcellularLocation>
</comment>
<accession>A0A0R3U7M8</accession>
<dbReference type="GO" id="GO:0000981">
    <property type="term" value="F:DNA-binding transcription factor activity, RNA polymerase II-specific"/>
    <property type="evidence" value="ECO:0007669"/>
    <property type="project" value="TreeGrafter"/>
</dbReference>
<dbReference type="SUPFAM" id="SSF46785">
    <property type="entry name" value="Winged helix' DNA-binding domain"/>
    <property type="match status" value="1"/>
</dbReference>
<dbReference type="SMART" id="SM00339">
    <property type="entry name" value="FH"/>
    <property type="match status" value="1"/>
</dbReference>
<dbReference type="OrthoDB" id="5954824at2759"/>
<feature type="compositionally biased region" description="Basic and acidic residues" evidence="6">
    <location>
        <begin position="769"/>
        <end position="785"/>
    </location>
</feature>
<dbReference type="PRINTS" id="PR00053">
    <property type="entry name" value="FORKHEAD"/>
</dbReference>
<feature type="region of interest" description="Disordered" evidence="6">
    <location>
        <begin position="551"/>
        <end position="572"/>
    </location>
</feature>
<dbReference type="Proteomes" id="UP000267029">
    <property type="component" value="Unassembled WGS sequence"/>
</dbReference>
<feature type="region of interest" description="Disordered" evidence="6">
    <location>
        <begin position="633"/>
        <end position="697"/>
    </location>
</feature>
<dbReference type="InterPro" id="IPR001766">
    <property type="entry name" value="Fork_head_dom"/>
</dbReference>
<dbReference type="PROSITE" id="PS50039">
    <property type="entry name" value="FORK_HEAD_3"/>
    <property type="match status" value="1"/>
</dbReference>
<name>A0A0R3U7M8_MESCO</name>
<dbReference type="PROSITE" id="PS00658">
    <property type="entry name" value="FORK_HEAD_2"/>
    <property type="match status" value="1"/>
</dbReference>
<dbReference type="PANTHER" id="PTHR46078:SF2">
    <property type="entry name" value="FORK-HEAD DOMAIN-CONTAINING PROTEIN"/>
    <property type="match status" value="1"/>
</dbReference>
<dbReference type="InterPro" id="IPR036388">
    <property type="entry name" value="WH-like_DNA-bd_sf"/>
</dbReference>
<evidence type="ECO:0000256" key="1">
    <source>
        <dbReference type="ARBA" id="ARBA00023015"/>
    </source>
</evidence>
<evidence type="ECO:0000256" key="2">
    <source>
        <dbReference type="ARBA" id="ARBA00023125"/>
    </source>
</evidence>
<evidence type="ECO:0000256" key="3">
    <source>
        <dbReference type="ARBA" id="ARBA00023163"/>
    </source>
</evidence>
<sequence>MSDPNSAVVIGCQPARNMIAFEYPQSIAERRSEQLVDMKCTGMALPKDQFTSSDLVSLSWLQKGDILQITPLDSEEDPSRDDRYCTKTVTETGFKHPYKLCDQSSTLSNSLCGRISIPTSASPIVTTSYVNSAYSSTYCQSLAKPCYSYTHLIFMAIESTPAKCMTVNQIYNWCETNFPFYKHAGAGWKNSLRHNLSINKSFKRLPRDGRVSFFLYLLKLLFLASNLESLVTSKGALFCESSVFFDETNSDEGPGRGAYWAVEPRERPNLLDAVKRNPWNVGLPRERPIVRPLAVNSIQPFSAVNSDISRVNFAGYASEAVLKSNGSGSLLISSSHSGASSPFSLIETNELLVERSTETCQGGISHQLQSNSLAPLTHSYLPIAISEGENPDLQESVQANANPFEPWPAEEEEKYQNMLRLLVEGRDVESSFDASIREGLVLLSLKLPNVTCDALQISDVAVKPKKEAKQRRKSSLNPTTESMCNECKENAASTCRSCSLRLFYQQQRHSTNKILKITTPMDAARVLANLNKLGAYASESALDQLLEALDDDQEVPPTNRQKRTPPVSADGEVFITPAPYHDHEYSHCQPQLRRPDETRVVEAVNTRLKQERLHLLRGLADSQTGFNFESEVLNSSAPGESIEDFERPTESSGGMEDDDYEDAGSCRFSSPDYQRPPKQQVRRVNGGSRKRGGKSITISGLMSKACRRSSRCIRAPKRPYEDFSDEACDPVDYMEEFDVYAEKDYPDSPPYTGHYQRRSRFGSYFSSSDSKKNQSDKNEAEVYDKRFRRRLPFNPRSFRPDLTKVSGGKTQIPSSVHLPLVRKRKLIDENKSRRGRRRLKEAGDSDEVLSSVDDNQIQSEVNGHLSAELDVKEVEITAERSTNQAAQILMGISQMKNFKLQSGYLSLDSSQSSEDSLAPSVSS</sequence>
<dbReference type="GO" id="GO:0000978">
    <property type="term" value="F:RNA polymerase II cis-regulatory region sequence-specific DNA binding"/>
    <property type="evidence" value="ECO:0007669"/>
    <property type="project" value="TreeGrafter"/>
</dbReference>
<proteinExistence type="predicted"/>
<reference evidence="8 9" key="1">
    <citation type="submission" date="2018-10" db="EMBL/GenBank/DDBJ databases">
        <authorList>
            <consortium name="Pathogen Informatics"/>
        </authorList>
    </citation>
    <scope>NUCLEOTIDE SEQUENCE [LARGE SCALE GENOMIC DNA]</scope>
</reference>
<dbReference type="AlphaFoldDB" id="A0A0R3U7M8"/>
<feature type="region of interest" description="Disordered" evidence="6">
    <location>
        <begin position="763"/>
        <end position="814"/>
    </location>
</feature>
<dbReference type="Pfam" id="PF00250">
    <property type="entry name" value="Forkhead"/>
    <property type="match status" value="1"/>
</dbReference>
<keyword evidence="1" id="KW-0805">Transcription regulation</keyword>
<dbReference type="STRING" id="53468.A0A0R3U7M8"/>
<keyword evidence="3" id="KW-0804">Transcription</keyword>
<evidence type="ECO:0000256" key="5">
    <source>
        <dbReference type="PROSITE-ProRule" id="PRU00089"/>
    </source>
</evidence>
<keyword evidence="2 5" id="KW-0238">DNA-binding</keyword>
<dbReference type="InterPro" id="IPR045912">
    <property type="entry name" value="FOXJ2/3-like"/>
</dbReference>
<dbReference type="EMBL" id="UXSR01000523">
    <property type="protein sequence ID" value="VDD76835.1"/>
    <property type="molecule type" value="Genomic_DNA"/>
</dbReference>
<evidence type="ECO:0000313" key="9">
    <source>
        <dbReference type="Proteomes" id="UP000267029"/>
    </source>
</evidence>
<evidence type="ECO:0000256" key="6">
    <source>
        <dbReference type="SAM" id="MobiDB-lite"/>
    </source>
</evidence>
<feature type="DNA-binding region" description="Fork-head" evidence="5">
    <location>
        <begin position="144"/>
        <end position="272"/>
    </location>
</feature>
<dbReference type="CDD" id="cd00059">
    <property type="entry name" value="FH_FOX"/>
    <property type="match status" value="1"/>
</dbReference>
<evidence type="ECO:0000259" key="7">
    <source>
        <dbReference type="PROSITE" id="PS50039"/>
    </source>
</evidence>
<evidence type="ECO:0000256" key="4">
    <source>
        <dbReference type="ARBA" id="ARBA00023242"/>
    </source>
</evidence>
<dbReference type="Gene3D" id="1.10.10.10">
    <property type="entry name" value="Winged helix-like DNA-binding domain superfamily/Winged helix DNA-binding domain"/>
    <property type="match status" value="1"/>
</dbReference>
<gene>
    <name evidence="8" type="ORF">MCOS_LOCUS2838</name>
</gene>
<keyword evidence="9" id="KW-1185">Reference proteome</keyword>
<dbReference type="GO" id="GO:0005634">
    <property type="term" value="C:nucleus"/>
    <property type="evidence" value="ECO:0007669"/>
    <property type="project" value="UniProtKB-SubCell"/>
</dbReference>
<dbReference type="InterPro" id="IPR030456">
    <property type="entry name" value="TF_fork_head_CS_2"/>
</dbReference>
<protein>
    <recommendedName>
        <fullName evidence="7">Fork-head domain-containing protein</fullName>
    </recommendedName>
</protein>
<dbReference type="InterPro" id="IPR036390">
    <property type="entry name" value="WH_DNA-bd_sf"/>
</dbReference>